<name>A0A7G1KJD6_9NOCA</name>
<keyword evidence="2" id="KW-1185">Reference proteome</keyword>
<accession>A0A7G1KJD6</accession>
<evidence type="ECO:0000313" key="2">
    <source>
        <dbReference type="Proteomes" id="UP000516173"/>
    </source>
</evidence>
<evidence type="ECO:0000313" key="1">
    <source>
        <dbReference type="EMBL" id="BCK55335.1"/>
    </source>
</evidence>
<sequence>MLIRLRVAVTVAPDTVRDALLGGTMVAPARPGTAMTAADDDATTNPRSMLRAIMGGI</sequence>
<reference evidence="1 2" key="1">
    <citation type="submission" date="2020-08" db="EMBL/GenBank/DDBJ databases">
        <title>Genome Sequencing of Nocardia wallacei strain FMUON74 and assembly.</title>
        <authorList>
            <person name="Toyokawa M."/>
            <person name="Uesaka K."/>
        </authorList>
    </citation>
    <scope>NUCLEOTIDE SEQUENCE [LARGE SCALE GENOMIC DNA]</scope>
    <source>
        <strain evidence="1 2">FMUON74</strain>
    </source>
</reference>
<dbReference type="KEGG" id="nwl:NWFMUON74_31070"/>
<dbReference type="Proteomes" id="UP000516173">
    <property type="component" value="Chromosome"/>
</dbReference>
<protein>
    <submittedName>
        <fullName evidence="1">Uncharacterized protein</fullName>
    </submittedName>
</protein>
<dbReference type="AlphaFoldDB" id="A0A7G1KJD6"/>
<proteinExistence type="predicted"/>
<organism evidence="1 2">
    <name type="scientific">Nocardia wallacei</name>
    <dbReference type="NCBI Taxonomy" id="480035"/>
    <lineage>
        <taxon>Bacteria</taxon>
        <taxon>Bacillati</taxon>
        <taxon>Actinomycetota</taxon>
        <taxon>Actinomycetes</taxon>
        <taxon>Mycobacteriales</taxon>
        <taxon>Nocardiaceae</taxon>
        <taxon>Nocardia</taxon>
    </lineage>
</organism>
<gene>
    <name evidence="1" type="ORF">NWFMUON74_31070</name>
</gene>
<dbReference type="EMBL" id="AP023396">
    <property type="protein sequence ID" value="BCK55335.1"/>
    <property type="molecule type" value="Genomic_DNA"/>
</dbReference>